<dbReference type="InterPro" id="IPR029052">
    <property type="entry name" value="Metallo-depent_PP-like"/>
</dbReference>
<dbReference type="OrthoDB" id="9784378at2"/>
<organism evidence="7 8">
    <name type="scientific">Acinetobacter sichuanensis</name>
    <dbReference type="NCBI Taxonomy" id="2136183"/>
    <lineage>
        <taxon>Bacteria</taxon>
        <taxon>Pseudomonadati</taxon>
        <taxon>Pseudomonadota</taxon>
        <taxon>Gammaproteobacteria</taxon>
        <taxon>Moraxellales</taxon>
        <taxon>Moraxellaceae</taxon>
        <taxon>Acinetobacter</taxon>
    </lineage>
</organism>
<reference evidence="6" key="4">
    <citation type="submission" date="2024-09" db="EMBL/GenBank/DDBJ databases">
        <authorList>
            <person name="Sun Q."/>
            <person name="Mori K."/>
        </authorList>
    </citation>
    <scope>NUCLEOTIDE SEQUENCE</scope>
    <source>
        <strain evidence="6">KCTC 62575</strain>
    </source>
</reference>
<dbReference type="Proteomes" id="UP001595455">
    <property type="component" value="Unassembled WGS sequence"/>
</dbReference>
<comment type="similarity">
    <text evidence="4">Belongs to the cyclic nucleotide phosphodiesterase class-III family.</text>
</comment>
<evidence type="ECO:0000313" key="6">
    <source>
        <dbReference type="EMBL" id="MFC2996933.1"/>
    </source>
</evidence>
<dbReference type="EMBL" id="JBHRSF010000102">
    <property type="protein sequence ID" value="MFC2996933.1"/>
    <property type="molecule type" value="Genomic_DNA"/>
</dbReference>
<dbReference type="SUPFAM" id="SSF56300">
    <property type="entry name" value="Metallo-dependent phosphatases"/>
    <property type="match status" value="1"/>
</dbReference>
<gene>
    <name evidence="6" type="primary">cpdA</name>
    <name evidence="6" type="ORF">ACFODO_17075</name>
    <name evidence="7" type="ORF">C9E89_011660</name>
</gene>
<dbReference type="PANTHER" id="PTHR42988:SF2">
    <property type="entry name" value="CYCLIC NUCLEOTIDE PHOSPHODIESTERASE CBUA0032-RELATED"/>
    <property type="match status" value="1"/>
</dbReference>
<dbReference type="Proteomes" id="UP000240957">
    <property type="component" value="Unassembled WGS sequence"/>
</dbReference>
<keyword evidence="2 7" id="KW-0378">Hydrolase</keyword>
<dbReference type="PANTHER" id="PTHR42988">
    <property type="entry name" value="PHOSPHOHYDROLASE"/>
    <property type="match status" value="1"/>
</dbReference>
<dbReference type="EC" id="3.1.4.53" evidence="7"/>
<reference evidence="6" key="1">
    <citation type="journal article" date="2014" name="Int. J. Syst. Evol. Microbiol.">
        <title>Complete genome of a new Firmicutes species belonging to the dominant human colonic microbiota ('Ruminococcus bicirculans') reveals two chromosomes and a selective capacity to utilize plant glucans.</title>
        <authorList>
            <consortium name="NISC Comparative Sequencing Program"/>
            <person name="Wegmann U."/>
            <person name="Louis P."/>
            <person name="Goesmann A."/>
            <person name="Henrissat B."/>
            <person name="Duncan S.H."/>
            <person name="Flint H.J."/>
        </authorList>
    </citation>
    <scope>NUCLEOTIDE SEQUENCE</scope>
    <source>
        <strain evidence="6">KCTC 62575</strain>
    </source>
</reference>
<evidence type="ECO:0000313" key="7">
    <source>
        <dbReference type="EMBL" id="RFC83347.1"/>
    </source>
</evidence>
<dbReference type="GO" id="GO:0046872">
    <property type="term" value="F:metal ion binding"/>
    <property type="evidence" value="ECO:0007669"/>
    <property type="project" value="UniProtKB-KW"/>
</dbReference>
<dbReference type="Pfam" id="PF00149">
    <property type="entry name" value="Metallophos"/>
    <property type="match status" value="1"/>
</dbReference>
<keyword evidence="1" id="KW-0479">Metal-binding</keyword>
<accession>A0A371YPE6</accession>
<dbReference type="InterPro" id="IPR004843">
    <property type="entry name" value="Calcineurin-like_PHP"/>
</dbReference>
<evidence type="ECO:0000256" key="2">
    <source>
        <dbReference type="ARBA" id="ARBA00022801"/>
    </source>
</evidence>
<evidence type="ECO:0000313" key="9">
    <source>
        <dbReference type="Proteomes" id="UP001595455"/>
    </source>
</evidence>
<reference evidence="9" key="3">
    <citation type="journal article" date="2019" name="Int. J. Syst. Evol. Microbiol.">
        <title>The Global Catalogue of Microorganisms (GCM) 10K type strain sequencing project: providing services to taxonomists for standard genome sequencing and annotation.</title>
        <authorList>
            <consortium name="The Broad Institute Genomics Platform"/>
            <consortium name="The Broad Institute Genome Sequencing Center for Infectious Disease"/>
            <person name="Wu L."/>
            <person name="Ma J."/>
        </authorList>
    </citation>
    <scope>NUCLEOTIDE SEQUENCE [LARGE SCALE GENOMIC DNA]</scope>
    <source>
        <strain evidence="9">KCTC 62575</strain>
    </source>
</reference>
<keyword evidence="3" id="KW-0408">Iron</keyword>
<evidence type="ECO:0000259" key="5">
    <source>
        <dbReference type="Pfam" id="PF00149"/>
    </source>
</evidence>
<dbReference type="GO" id="GO:0004115">
    <property type="term" value="F:3',5'-cyclic-AMP phosphodiesterase activity"/>
    <property type="evidence" value="ECO:0007669"/>
    <property type="project" value="UniProtKB-EC"/>
</dbReference>
<dbReference type="RefSeq" id="WP_107008515.1">
    <property type="nucleotide sequence ID" value="NZ_JBHRSF010000102.1"/>
</dbReference>
<dbReference type="InterPro" id="IPR050884">
    <property type="entry name" value="CNP_phosphodiesterase-III"/>
</dbReference>
<reference evidence="7 8" key="2">
    <citation type="submission" date="2018-08" db="EMBL/GenBank/DDBJ databases">
        <title>The draft genome of Acinetobacter sichuanensis strain WCHAc060041.</title>
        <authorList>
            <person name="Qin J."/>
            <person name="Feng Y."/>
            <person name="Zong Z."/>
        </authorList>
    </citation>
    <scope>NUCLEOTIDE SEQUENCE [LARGE SCALE GENOMIC DNA]</scope>
    <source>
        <strain evidence="7 8">WCHAc060041</strain>
    </source>
</reference>
<evidence type="ECO:0000256" key="3">
    <source>
        <dbReference type="ARBA" id="ARBA00023004"/>
    </source>
</evidence>
<dbReference type="AlphaFoldDB" id="A0A371YPE6"/>
<evidence type="ECO:0000256" key="4">
    <source>
        <dbReference type="ARBA" id="ARBA00025742"/>
    </source>
</evidence>
<name>A0A371YPE6_9GAMM</name>
<evidence type="ECO:0000313" key="8">
    <source>
        <dbReference type="Proteomes" id="UP000240957"/>
    </source>
</evidence>
<sequence>MSMHHVISKPKDHILIQISDTHLMTDPNDGFIGINPEQNFHQVIAQIQQQHSQIDTIIHTGDVAQEANPTTYQRYQAYMQRLNIPFFQIPGNHDHLEYFPFAASALVPAVIDLDPWRLILLNSAVPNQVDGWIQTEQLQLLEELLYSIQDKFVLLACHHHPFAMKSKWIDQHKLKNTDQLTDVLAKFKNIKIVLFGHVHQESNTLWQETEFLSTPATCAQFKPLSEDFALDEAAPGYRYLHLKSDGQFETSIYRLEGYIPTINKEISGY</sequence>
<dbReference type="Gene3D" id="3.60.21.10">
    <property type="match status" value="1"/>
</dbReference>
<keyword evidence="9" id="KW-1185">Reference proteome</keyword>
<proteinExistence type="inferred from homology"/>
<dbReference type="NCBIfam" id="NF008359">
    <property type="entry name" value="PRK11148.1"/>
    <property type="match status" value="1"/>
</dbReference>
<comment type="caution">
    <text evidence="7">The sequence shown here is derived from an EMBL/GenBank/DDBJ whole genome shotgun (WGS) entry which is preliminary data.</text>
</comment>
<evidence type="ECO:0000256" key="1">
    <source>
        <dbReference type="ARBA" id="ARBA00022723"/>
    </source>
</evidence>
<dbReference type="EMBL" id="PYIX02000018">
    <property type="protein sequence ID" value="RFC83347.1"/>
    <property type="molecule type" value="Genomic_DNA"/>
</dbReference>
<feature type="domain" description="Calcineurin-like phosphoesterase" evidence="5">
    <location>
        <begin position="16"/>
        <end position="200"/>
    </location>
</feature>
<protein>
    <submittedName>
        <fullName evidence="7">3',5'-cyclic-AMP phosphodiesterase</fullName>
        <ecNumber evidence="7">3.1.4.53</ecNumber>
    </submittedName>
</protein>